<reference evidence="2" key="1">
    <citation type="submission" date="2022-07" db="EMBL/GenBank/DDBJ databases">
        <title>The genome of Lyophyllum shimeji provides insight into the initial evolution of ectomycorrhizal fungal genome.</title>
        <authorList>
            <person name="Kobayashi Y."/>
            <person name="Shibata T."/>
            <person name="Hirakawa H."/>
            <person name="Shigenobu S."/>
            <person name="Nishiyama T."/>
            <person name="Yamada A."/>
            <person name="Hasebe M."/>
            <person name="Kawaguchi M."/>
        </authorList>
    </citation>
    <scope>NUCLEOTIDE SEQUENCE</scope>
    <source>
        <strain evidence="2">AT787</strain>
    </source>
</reference>
<organism evidence="2 3">
    <name type="scientific">Lyophyllum shimeji</name>
    <name type="common">Hon-shimeji</name>
    <name type="synonym">Tricholoma shimeji</name>
    <dbReference type="NCBI Taxonomy" id="47721"/>
    <lineage>
        <taxon>Eukaryota</taxon>
        <taxon>Fungi</taxon>
        <taxon>Dikarya</taxon>
        <taxon>Basidiomycota</taxon>
        <taxon>Agaricomycotina</taxon>
        <taxon>Agaricomycetes</taxon>
        <taxon>Agaricomycetidae</taxon>
        <taxon>Agaricales</taxon>
        <taxon>Tricholomatineae</taxon>
        <taxon>Lyophyllaceae</taxon>
        <taxon>Lyophyllum</taxon>
    </lineage>
</organism>
<feature type="region of interest" description="Disordered" evidence="1">
    <location>
        <begin position="91"/>
        <end position="115"/>
    </location>
</feature>
<accession>A0A9P3PSL4</accession>
<protein>
    <submittedName>
        <fullName evidence="2">Uncharacterized protein</fullName>
    </submittedName>
</protein>
<evidence type="ECO:0000313" key="3">
    <source>
        <dbReference type="Proteomes" id="UP001063166"/>
    </source>
</evidence>
<dbReference type="Proteomes" id="UP001063166">
    <property type="component" value="Unassembled WGS sequence"/>
</dbReference>
<keyword evidence="3" id="KW-1185">Reference proteome</keyword>
<name>A0A9P3PSL4_LYOSH</name>
<dbReference type="EMBL" id="BRPK01000008">
    <property type="protein sequence ID" value="GLB40531.1"/>
    <property type="molecule type" value="Genomic_DNA"/>
</dbReference>
<dbReference type="AlphaFoldDB" id="A0A9P3PSL4"/>
<gene>
    <name evidence="2" type="ORF">LshimejAT787_0804020</name>
</gene>
<comment type="caution">
    <text evidence="2">The sequence shown here is derived from an EMBL/GenBank/DDBJ whole genome shotgun (WGS) entry which is preliminary data.</text>
</comment>
<evidence type="ECO:0000256" key="1">
    <source>
        <dbReference type="SAM" id="MobiDB-lite"/>
    </source>
</evidence>
<proteinExistence type="predicted"/>
<sequence length="115" mass="12946">MKAHLDFDLFTIRRWIILHKAEQRYPQESHQSLSPSASVNYLDQIADWSFGGQHYVVKYPLGAEKAPTISGLLVYPSCAIASRAAGLPKSHMGDTYATQSHPPVGVLPRCRKRRR</sequence>
<evidence type="ECO:0000313" key="2">
    <source>
        <dbReference type="EMBL" id="GLB40531.1"/>
    </source>
</evidence>